<evidence type="ECO:0000313" key="4">
    <source>
        <dbReference type="Proteomes" id="UP000002745"/>
    </source>
</evidence>
<comment type="subunit">
    <text evidence="2">Monomer. Binds 30S ribosomal subunits, but not 50S ribosomal subunits or 70S ribosomes.</text>
</comment>
<reference evidence="4" key="1">
    <citation type="journal article" date="2011" name="J. Bacteriol.">
        <title>Genome sequences of eight morphologically diverse alphaproteobacteria.</title>
        <authorList>
            <consortium name="US DOE Joint Genome Institute"/>
            <person name="Brown P.J."/>
            <person name="Kysela D.T."/>
            <person name="Buechlein A."/>
            <person name="Hemmerich C."/>
            <person name="Brun Y.V."/>
        </authorList>
    </citation>
    <scope>NUCLEOTIDE SEQUENCE [LARGE SCALE GENOMIC DNA]</scope>
    <source>
        <strain evidence="4">ATCC 49814 / DSM 5838 / IFAM 1418</strain>
    </source>
</reference>
<keyword evidence="1 2" id="KW-0690">Ribosome biogenesis</keyword>
<dbReference type="Pfam" id="PF02033">
    <property type="entry name" value="RBFA"/>
    <property type="match status" value="1"/>
</dbReference>
<dbReference type="PROSITE" id="PS01319">
    <property type="entry name" value="RBFA"/>
    <property type="match status" value="1"/>
</dbReference>
<dbReference type="InterPro" id="IPR000238">
    <property type="entry name" value="RbfA"/>
</dbReference>
<dbReference type="eggNOG" id="COG0858">
    <property type="taxonomic scope" value="Bacteria"/>
</dbReference>
<evidence type="ECO:0000256" key="2">
    <source>
        <dbReference type="HAMAP-Rule" id="MF_00003"/>
    </source>
</evidence>
<protein>
    <recommendedName>
        <fullName evidence="2">Ribosome-binding factor A</fullName>
    </recommendedName>
</protein>
<dbReference type="OrthoDB" id="9805051at2"/>
<dbReference type="NCBIfam" id="NF001802">
    <property type="entry name" value="PRK00521.2-5"/>
    <property type="match status" value="1"/>
</dbReference>
<dbReference type="STRING" id="582402.Hbal_3065"/>
<comment type="similarity">
    <text evidence="2">Belongs to the RbfA family.</text>
</comment>
<dbReference type="GO" id="GO:0005829">
    <property type="term" value="C:cytosol"/>
    <property type="evidence" value="ECO:0007669"/>
    <property type="project" value="TreeGrafter"/>
</dbReference>
<dbReference type="Proteomes" id="UP000002745">
    <property type="component" value="Chromosome"/>
</dbReference>
<keyword evidence="4" id="KW-1185">Reference proteome</keyword>
<dbReference type="HAMAP" id="MF_00003">
    <property type="entry name" value="RbfA"/>
    <property type="match status" value="1"/>
</dbReference>
<comment type="subcellular location">
    <subcellularLocation>
        <location evidence="2">Cytoplasm</location>
    </subcellularLocation>
</comment>
<gene>
    <name evidence="2" type="primary">rbfA</name>
    <name evidence="3" type="ordered locus">Hbal_3065</name>
</gene>
<name>C6XRX3_HIRBI</name>
<dbReference type="PANTHER" id="PTHR33515">
    <property type="entry name" value="RIBOSOME-BINDING FACTOR A, CHLOROPLASTIC-RELATED"/>
    <property type="match status" value="1"/>
</dbReference>
<comment type="function">
    <text evidence="2">One of several proteins that assist in the late maturation steps of the functional core of the 30S ribosomal subunit. Associates with free 30S ribosomal subunits (but not with 30S subunits that are part of 70S ribosomes or polysomes). Required for efficient processing of 16S rRNA. May interact with the 5'-terminal helix region of 16S rRNA.</text>
</comment>
<proteinExistence type="inferred from homology"/>
<dbReference type="HOGENOM" id="CLU_089475_1_0_5"/>
<dbReference type="Gene3D" id="3.30.300.20">
    <property type="match status" value="1"/>
</dbReference>
<dbReference type="RefSeq" id="WP_015828883.1">
    <property type="nucleotide sequence ID" value="NC_012982.1"/>
</dbReference>
<dbReference type="KEGG" id="hba:Hbal_3065"/>
<dbReference type="AlphaFoldDB" id="C6XRX3"/>
<dbReference type="InterPro" id="IPR023799">
    <property type="entry name" value="RbfA_dom_sf"/>
</dbReference>
<sequence length="143" mass="15871">MPKSRFSSAKGPSQRQLRAGELVRHALVDILLREQFNDPALADVSITVSEVRMSPDLQHATCYVAPLGGDESAQESIVHGLNRAKGFLRGRLGREIDMRYTPQLRFLSDDSYTEAGKIGDLLASPEVARDLIEKDDDESENNM</sequence>
<keyword evidence="2" id="KW-0963">Cytoplasm</keyword>
<dbReference type="GO" id="GO:0030490">
    <property type="term" value="P:maturation of SSU-rRNA"/>
    <property type="evidence" value="ECO:0007669"/>
    <property type="project" value="UniProtKB-UniRule"/>
</dbReference>
<evidence type="ECO:0000256" key="1">
    <source>
        <dbReference type="ARBA" id="ARBA00022517"/>
    </source>
</evidence>
<dbReference type="PANTHER" id="PTHR33515:SF1">
    <property type="entry name" value="RIBOSOME-BINDING FACTOR A, CHLOROPLASTIC-RELATED"/>
    <property type="match status" value="1"/>
</dbReference>
<organism evidence="3 4">
    <name type="scientific">Hirschia baltica (strain ATCC 49814 / DSM 5838 / IFAM 1418)</name>
    <dbReference type="NCBI Taxonomy" id="582402"/>
    <lineage>
        <taxon>Bacteria</taxon>
        <taxon>Pseudomonadati</taxon>
        <taxon>Pseudomonadota</taxon>
        <taxon>Alphaproteobacteria</taxon>
        <taxon>Hyphomonadales</taxon>
        <taxon>Hyphomonadaceae</taxon>
        <taxon>Hirschia</taxon>
    </lineage>
</organism>
<dbReference type="SUPFAM" id="SSF89919">
    <property type="entry name" value="Ribosome-binding factor A, RbfA"/>
    <property type="match status" value="1"/>
</dbReference>
<dbReference type="InterPro" id="IPR020053">
    <property type="entry name" value="Ribosome-bd_factorA_CS"/>
</dbReference>
<dbReference type="EMBL" id="CP001678">
    <property type="protein sequence ID" value="ACT60733.1"/>
    <property type="molecule type" value="Genomic_DNA"/>
</dbReference>
<dbReference type="InterPro" id="IPR015946">
    <property type="entry name" value="KH_dom-like_a/b"/>
</dbReference>
<evidence type="ECO:0000313" key="3">
    <source>
        <dbReference type="EMBL" id="ACT60733.1"/>
    </source>
</evidence>
<dbReference type="NCBIfam" id="TIGR00082">
    <property type="entry name" value="rbfA"/>
    <property type="match status" value="1"/>
</dbReference>
<accession>C6XRX3</accession>
<dbReference type="GO" id="GO:0043024">
    <property type="term" value="F:ribosomal small subunit binding"/>
    <property type="evidence" value="ECO:0007669"/>
    <property type="project" value="TreeGrafter"/>
</dbReference>